<reference evidence="1 2" key="1">
    <citation type="submission" date="2020-03" db="EMBL/GenBank/DDBJ databases">
        <title>Soil Listeria distribution.</title>
        <authorList>
            <person name="Liao J."/>
            <person name="Wiedmann M."/>
        </authorList>
    </citation>
    <scope>NUCLEOTIDE SEQUENCE [LARGE SCALE GENOMIC DNA]</scope>
    <source>
        <strain evidence="1 2">FSL L7-1560</strain>
    </source>
</reference>
<name>A0A7X1C6E7_LISSE</name>
<dbReference type="Pfam" id="PF11328">
    <property type="entry name" value="DUF3130"/>
    <property type="match status" value="1"/>
</dbReference>
<dbReference type="Proteomes" id="UP000523362">
    <property type="component" value="Unassembled WGS sequence"/>
</dbReference>
<accession>A0A7X1C6E7</accession>
<evidence type="ECO:0000313" key="1">
    <source>
        <dbReference type="EMBL" id="MBC1485840.1"/>
    </source>
</evidence>
<dbReference type="InterPro" id="IPR021477">
    <property type="entry name" value="TVIIS_effector_SACOL2603_fam"/>
</dbReference>
<protein>
    <submittedName>
        <fullName evidence="1">DUF3130 family protein</fullName>
    </submittedName>
</protein>
<sequence>MSEIKVNEETVKKYATKLGEKATAVEYLPMKDGNMAYSRANSINHFRTAMFDLVEAVDAFQGVVETDAVRLKELGLSFTNKDRELERSLGLEVK</sequence>
<gene>
    <name evidence="1" type="ORF">HB897_06325</name>
</gene>
<proteinExistence type="predicted"/>
<dbReference type="EMBL" id="JAARRG010000003">
    <property type="protein sequence ID" value="MBC1485840.1"/>
    <property type="molecule type" value="Genomic_DNA"/>
</dbReference>
<dbReference type="AlphaFoldDB" id="A0A7X1C6E7"/>
<organism evidence="1 2">
    <name type="scientific">Listeria seeligeri</name>
    <dbReference type="NCBI Taxonomy" id="1640"/>
    <lineage>
        <taxon>Bacteria</taxon>
        <taxon>Bacillati</taxon>
        <taxon>Bacillota</taxon>
        <taxon>Bacilli</taxon>
        <taxon>Bacillales</taxon>
        <taxon>Listeriaceae</taxon>
        <taxon>Listeria</taxon>
    </lineage>
</organism>
<dbReference type="NCBIfam" id="TIGR04197">
    <property type="entry name" value="T7SS_SACOL2603"/>
    <property type="match status" value="1"/>
</dbReference>
<evidence type="ECO:0000313" key="2">
    <source>
        <dbReference type="Proteomes" id="UP000523362"/>
    </source>
</evidence>
<comment type="caution">
    <text evidence="1">The sequence shown here is derived from an EMBL/GenBank/DDBJ whole genome shotgun (WGS) entry which is preliminary data.</text>
</comment>
<dbReference type="RefSeq" id="WP_139591283.1">
    <property type="nucleotide sequence ID" value="NZ_CP034772.1"/>
</dbReference>